<sequence length="118" mass="14389">MRPDLQRYESQLLHMYADGMPTEQALTDNAVIFRWHQHPGLAAAMEDWWSELNIYTQRDQLSLPYILWKQKLPNKIWDWSLRLPNPYFEKYPHKSNFFRNTRSRLRNRATKVRKRLGT</sequence>
<protein>
    <submittedName>
        <fullName evidence="2">DUF616 domain-containing protein</fullName>
    </submittedName>
</protein>
<name>A0ABT3T9U0_9GAMM</name>
<dbReference type="InterPro" id="IPR048354">
    <property type="entry name" value="TOD1_MUCI70_glycTrfase_dom"/>
</dbReference>
<dbReference type="EMBL" id="SHNO01000002">
    <property type="protein sequence ID" value="MCX2979027.1"/>
    <property type="molecule type" value="Genomic_DNA"/>
</dbReference>
<feature type="domain" description="TOD1/MUCI70 glycosyltransferase-like" evidence="1">
    <location>
        <begin position="5"/>
        <end position="71"/>
    </location>
</feature>
<dbReference type="Proteomes" id="UP001143304">
    <property type="component" value="Unassembled WGS sequence"/>
</dbReference>
<reference evidence="2" key="1">
    <citation type="submission" date="2019-02" db="EMBL/GenBank/DDBJ databases">
        <authorList>
            <person name="Li S.-H."/>
        </authorList>
    </citation>
    <scope>NUCLEOTIDE SEQUENCE</scope>
    <source>
        <strain evidence="2">IMCC11814</strain>
    </source>
</reference>
<evidence type="ECO:0000313" key="2">
    <source>
        <dbReference type="EMBL" id="MCX2979027.1"/>
    </source>
</evidence>
<dbReference type="Pfam" id="PF04765">
    <property type="entry name" value="TOD1_MUCI70"/>
    <property type="match status" value="1"/>
</dbReference>
<organism evidence="2 3">
    <name type="scientific">Candidatus Marimicrobium litorale</name>
    <dbReference type="NCBI Taxonomy" id="2518991"/>
    <lineage>
        <taxon>Bacteria</taxon>
        <taxon>Pseudomonadati</taxon>
        <taxon>Pseudomonadota</taxon>
        <taxon>Gammaproteobacteria</taxon>
        <taxon>Cellvibrionales</taxon>
        <taxon>Halieaceae</taxon>
        <taxon>Marimicrobium</taxon>
    </lineage>
</organism>
<evidence type="ECO:0000259" key="1">
    <source>
        <dbReference type="Pfam" id="PF04765"/>
    </source>
</evidence>
<keyword evidence="3" id="KW-1185">Reference proteome</keyword>
<accession>A0ABT3T9U0</accession>
<evidence type="ECO:0000313" key="3">
    <source>
        <dbReference type="Proteomes" id="UP001143304"/>
    </source>
</evidence>
<comment type="caution">
    <text evidence="2">The sequence shown here is derived from an EMBL/GenBank/DDBJ whole genome shotgun (WGS) entry which is preliminary data.</text>
</comment>
<proteinExistence type="predicted"/>
<gene>
    <name evidence="2" type="ORF">EYC82_16910</name>
</gene>